<dbReference type="EMBL" id="DRZC01000014">
    <property type="protein sequence ID" value="HHQ80009.1"/>
    <property type="molecule type" value="Genomic_DNA"/>
</dbReference>
<comment type="caution">
    <text evidence="1">The sequence shown here is derived from an EMBL/GenBank/DDBJ whole genome shotgun (WGS) entry which is preliminary data.</text>
</comment>
<reference evidence="1" key="1">
    <citation type="journal article" date="2020" name="mSystems">
        <title>Genome- and Community-Level Interaction Insights into Carbon Utilization and Element Cycling Functions of Hydrothermarchaeota in Hydrothermal Sediment.</title>
        <authorList>
            <person name="Zhou Z."/>
            <person name="Liu Y."/>
            <person name="Xu W."/>
            <person name="Pan J."/>
            <person name="Luo Z.H."/>
            <person name="Li M."/>
        </authorList>
    </citation>
    <scope>NUCLEOTIDE SEQUENCE [LARGE SCALE GENOMIC DNA]</scope>
    <source>
        <strain evidence="1">SpSt-1116</strain>
    </source>
</reference>
<evidence type="ECO:0000313" key="1">
    <source>
        <dbReference type="EMBL" id="HHQ80009.1"/>
    </source>
</evidence>
<name>A0A7J3ZIZ7_9CREN</name>
<dbReference type="InterPro" id="IPR036249">
    <property type="entry name" value="Thioredoxin-like_sf"/>
</dbReference>
<protein>
    <recommendedName>
        <fullName evidence="2">Glutaredoxin domain-containing protein</fullName>
    </recommendedName>
</protein>
<sequence>MNHSSVANTRESGPYRKLVVYIVDPSECIPCRRLLEFFERIGYAKEKIEIRDARDHKKEVLWLTGGRAVVPVIVEPVSGRLMIGCPVDYEEFVRELERVIGL</sequence>
<evidence type="ECO:0008006" key="2">
    <source>
        <dbReference type="Google" id="ProtNLM"/>
    </source>
</evidence>
<dbReference type="SUPFAM" id="SSF52833">
    <property type="entry name" value="Thioredoxin-like"/>
    <property type="match status" value="1"/>
</dbReference>
<dbReference type="AlphaFoldDB" id="A0A7J3ZIZ7"/>
<accession>A0A7J3ZIZ7</accession>
<organism evidence="1">
    <name type="scientific">Fervidicoccus fontis</name>
    <dbReference type="NCBI Taxonomy" id="683846"/>
    <lineage>
        <taxon>Archaea</taxon>
        <taxon>Thermoproteota</taxon>
        <taxon>Thermoprotei</taxon>
        <taxon>Fervidicoccales</taxon>
        <taxon>Fervidicoccaceae</taxon>
        <taxon>Fervidicoccus</taxon>
    </lineage>
</organism>
<proteinExistence type="predicted"/>
<dbReference type="Gene3D" id="3.40.30.10">
    <property type="entry name" value="Glutaredoxin"/>
    <property type="match status" value="1"/>
</dbReference>
<gene>
    <name evidence="1" type="ORF">ENM78_00875</name>
</gene>